<dbReference type="GO" id="GO:0000150">
    <property type="term" value="F:DNA strand exchange activity"/>
    <property type="evidence" value="ECO:0007669"/>
    <property type="project" value="InterPro"/>
</dbReference>
<dbReference type="Gene3D" id="3.90.1750.20">
    <property type="entry name" value="Putative Large Serine Recombinase, Chain B, Domain 2"/>
    <property type="match status" value="1"/>
</dbReference>
<dbReference type="InterPro" id="IPR025827">
    <property type="entry name" value="Zn_ribbon_recom_dom"/>
</dbReference>
<dbReference type="Gene3D" id="3.40.50.1390">
    <property type="entry name" value="Resolvase, N-terminal catalytic domain"/>
    <property type="match status" value="1"/>
</dbReference>
<evidence type="ECO:0000313" key="4">
    <source>
        <dbReference type="EMBL" id="HIY73581.1"/>
    </source>
</evidence>
<dbReference type="PROSITE" id="PS51737">
    <property type="entry name" value="RECOMBINASE_DNA_BIND"/>
    <property type="match status" value="1"/>
</dbReference>
<dbReference type="InterPro" id="IPR038109">
    <property type="entry name" value="DNA_bind_recomb_sf"/>
</dbReference>
<accession>A0A9D1Z7Q7</accession>
<dbReference type="SMART" id="SM00857">
    <property type="entry name" value="Resolvase"/>
    <property type="match status" value="1"/>
</dbReference>
<organism evidence="4 5">
    <name type="scientific">Candidatus Intestinimonas merdavium</name>
    <dbReference type="NCBI Taxonomy" id="2838622"/>
    <lineage>
        <taxon>Bacteria</taxon>
        <taxon>Bacillati</taxon>
        <taxon>Bacillota</taxon>
        <taxon>Clostridia</taxon>
        <taxon>Eubacteriales</taxon>
        <taxon>Intestinimonas</taxon>
    </lineage>
</organism>
<dbReference type="PROSITE" id="PS51736">
    <property type="entry name" value="RECOMBINASES_3"/>
    <property type="match status" value="1"/>
</dbReference>
<name>A0A9D1Z7Q7_9FIRM</name>
<evidence type="ECO:0000259" key="2">
    <source>
        <dbReference type="PROSITE" id="PS51736"/>
    </source>
</evidence>
<feature type="domain" description="Resolvase/invertase-type recombinase catalytic" evidence="2">
    <location>
        <begin position="2"/>
        <end position="148"/>
    </location>
</feature>
<reference evidence="4" key="2">
    <citation type="submission" date="2021-04" db="EMBL/GenBank/DDBJ databases">
        <authorList>
            <person name="Gilroy R."/>
        </authorList>
    </citation>
    <scope>NUCLEOTIDE SEQUENCE</scope>
    <source>
        <strain evidence="4">CHK33-7979</strain>
    </source>
</reference>
<dbReference type="InterPro" id="IPR036162">
    <property type="entry name" value="Resolvase-like_N_sf"/>
</dbReference>
<evidence type="ECO:0000259" key="3">
    <source>
        <dbReference type="PROSITE" id="PS51737"/>
    </source>
</evidence>
<dbReference type="PANTHER" id="PTHR30461:SF23">
    <property type="entry name" value="DNA RECOMBINASE-RELATED"/>
    <property type="match status" value="1"/>
</dbReference>
<dbReference type="Pfam" id="PF07508">
    <property type="entry name" value="Recombinase"/>
    <property type="match status" value="1"/>
</dbReference>
<evidence type="ECO:0000256" key="1">
    <source>
        <dbReference type="SAM" id="Coils"/>
    </source>
</evidence>
<dbReference type="InterPro" id="IPR006119">
    <property type="entry name" value="Resolv_N"/>
</dbReference>
<sequence length="527" mass="60354">MKAVIYARFSSDRQREESIEGQIRECTEYAQRQGITIINTYVDRAKSASKDVDKRENFLRMIRDSGKRLFDVVLVWKLDRFARSRYDSAHFKNILKKNGVKVVSATENITDGPEGIILESMLEGMAEYYSAELSEKIHRGQKENALKGKNNGGTVPLGYTLNKETQHLEINPVTAPIVQEIFQRYAAGDTIKSIKDDFNKRGLKTNRGYSFRYSTFNTVLKNRKYIGEYKYQDVVIPGGVPALVSEDVFNRVQARMEKNKQTPAAAKAAERYLLTTKLFCGDCGRMMAGESGTGTGGKIYRYYKCHSAKNKKGCKKKPVKKDWIENFVVQQTMMMVMDKPLMDRITDKLLDLQGEENHDLRLLEQQLTEVEKGIENMLNAIQAGIITESTKQRLSDLERSKSDLEERITENRIQHPALSREQISFFLDQFQQTDVNDEEQRQRLIDSFVNAVYVYEDKIILIFNYKGGTKAVNLNDINSSDLEASRPPKQIRTFTNGKGPNLFCACKSPCAWHRGSVCRETRHMRQA</sequence>
<proteinExistence type="predicted"/>
<reference evidence="4" key="1">
    <citation type="journal article" date="2021" name="PeerJ">
        <title>Extensive microbial diversity within the chicken gut microbiome revealed by metagenomics and culture.</title>
        <authorList>
            <person name="Gilroy R."/>
            <person name="Ravi A."/>
            <person name="Getino M."/>
            <person name="Pursley I."/>
            <person name="Horton D.L."/>
            <person name="Alikhan N.F."/>
            <person name="Baker D."/>
            <person name="Gharbi K."/>
            <person name="Hall N."/>
            <person name="Watson M."/>
            <person name="Adriaenssens E.M."/>
            <person name="Foster-Nyarko E."/>
            <person name="Jarju S."/>
            <person name="Secka A."/>
            <person name="Antonio M."/>
            <person name="Oren A."/>
            <person name="Chaudhuri R.R."/>
            <person name="La Ragione R."/>
            <person name="Hildebrand F."/>
            <person name="Pallen M.J."/>
        </authorList>
    </citation>
    <scope>NUCLEOTIDE SEQUENCE</scope>
    <source>
        <strain evidence="4">CHK33-7979</strain>
    </source>
</reference>
<feature type="domain" description="Recombinase" evidence="3">
    <location>
        <begin position="156"/>
        <end position="262"/>
    </location>
</feature>
<dbReference type="EMBL" id="DXCX01000065">
    <property type="protein sequence ID" value="HIY73581.1"/>
    <property type="molecule type" value="Genomic_DNA"/>
</dbReference>
<feature type="coiled-coil region" evidence="1">
    <location>
        <begin position="360"/>
        <end position="414"/>
    </location>
</feature>
<keyword evidence="1" id="KW-0175">Coiled coil</keyword>
<dbReference type="InterPro" id="IPR011109">
    <property type="entry name" value="DNA_bind_recombinase_dom"/>
</dbReference>
<dbReference type="Pfam" id="PF00239">
    <property type="entry name" value="Resolvase"/>
    <property type="match status" value="1"/>
</dbReference>
<dbReference type="Pfam" id="PF13408">
    <property type="entry name" value="Zn_ribbon_recom"/>
    <property type="match status" value="1"/>
</dbReference>
<dbReference type="AlphaFoldDB" id="A0A9D1Z7Q7"/>
<dbReference type="InterPro" id="IPR050639">
    <property type="entry name" value="SSR_resolvase"/>
</dbReference>
<dbReference type="CDD" id="cd00338">
    <property type="entry name" value="Ser_Recombinase"/>
    <property type="match status" value="1"/>
</dbReference>
<comment type="caution">
    <text evidence="4">The sequence shown here is derived from an EMBL/GenBank/DDBJ whole genome shotgun (WGS) entry which is preliminary data.</text>
</comment>
<dbReference type="PANTHER" id="PTHR30461">
    <property type="entry name" value="DNA-INVERTASE FROM LAMBDOID PROPHAGE"/>
    <property type="match status" value="1"/>
</dbReference>
<dbReference type="GO" id="GO:0003677">
    <property type="term" value="F:DNA binding"/>
    <property type="evidence" value="ECO:0007669"/>
    <property type="project" value="InterPro"/>
</dbReference>
<evidence type="ECO:0000313" key="5">
    <source>
        <dbReference type="Proteomes" id="UP000886824"/>
    </source>
</evidence>
<gene>
    <name evidence="4" type="ORF">H9826_06375</name>
</gene>
<protein>
    <submittedName>
        <fullName evidence="4">Recombinase family protein</fullName>
    </submittedName>
</protein>
<dbReference type="SUPFAM" id="SSF53041">
    <property type="entry name" value="Resolvase-like"/>
    <property type="match status" value="1"/>
</dbReference>
<dbReference type="Proteomes" id="UP000886824">
    <property type="component" value="Unassembled WGS sequence"/>
</dbReference>